<dbReference type="Proteomes" id="UP000814243">
    <property type="component" value="Unassembled WGS sequence"/>
</dbReference>
<dbReference type="AlphaFoldDB" id="A0A922S989"/>
<protein>
    <submittedName>
        <fullName evidence="2">Uncharacterized protein</fullName>
    </submittedName>
</protein>
<organism evidence="2 3">
    <name type="scientific">Spodoptera exigua</name>
    <name type="common">Beet armyworm</name>
    <name type="synonym">Noctua fulgens</name>
    <dbReference type="NCBI Taxonomy" id="7107"/>
    <lineage>
        <taxon>Eukaryota</taxon>
        <taxon>Metazoa</taxon>
        <taxon>Ecdysozoa</taxon>
        <taxon>Arthropoda</taxon>
        <taxon>Hexapoda</taxon>
        <taxon>Insecta</taxon>
        <taxon>Pterygota</taxon>
        <taxon>Neoptera</taxon>
        <taxon>Endopterygota</taxon>
        <taxon>Lepidoptera</taxon>
        <taxon>Glossata</taxon>
        <taxon>Ditrysia</taxon>
        <taxon>Noctuoidea</taxon>
        <taxon>Noctuidae</taxon>
        <taxon>Amphipyrinae</taxon>
        <taxon>Spodoptera</taxon>
    </lineage>
</organism>
<feature type="non-terminal residue" evidence="2">
    <location>
        <position position="1"/>
    </location>
</feature>
<comment type="caution">
    <text evidence="2">The sequence shown here is derived from an EMBL/GenBank/DDBJ whole genome shotgun (WGS) entry which is preliminary data.</text>
</comment>
<feature type="compositionally biased region" description="Acidic residues" evidence="1">
    <location>
        <begin position="221"/>
        <end position="236"/>
    </location>
</feature>
<proteinExistence type="predicted"/>
<evidence type="ECO:0000313" key="2">
    <source>
        <dbReference type="EMBL" id="KAH9628548.1"/>
    </source>
</evidence>
<reference evidence="2" key="1">
    <citation type="journal article" date="2021" name="G3 (Bethesda)">
        <title>Genome and transcriptome analysis of the beet armyworm Spodoptera exigua reveals targets for pest control. .</title>
        <authorList>
            <person name="Simon S."/>
            <person name="Breeschoten T."/>
            <person name="Jansen H.J."/>
            <person name="Dirks R.P."/>
            <person name="Schranz M.E."/>
            <person name="Ros V.I.D."/>
        </authorList>
    </citation>
    <scope>NUCLEOTIDE SEQUENCE</scope>
    <source>
        <strain evidence="2">TB_SE_WUR_2020</strain>
    </source>
</reference>
<name>A0A922S989_SPOEX</name>
<evidence type="ECO:0000256" key="1">
    <source>
        <dbReference type="SAM" id="MobiDB-lite"/>
    </source>
</evidence>
<sequence>MLRNPGCPVTIYDVGALIGQAFEKSMTPSNITQAFKETEIFPLDRHIFSDEDFAPSTVTDRPENPQLVIDPSIENEGTDHQPILELEEEPLLLQVTYSPRPSTSTAKEPFREKSFYRSDILTHSLDGSAIQNVVIILASASESDANQSTKKSLITPDQFRKPLKAPTRLGKRKPRKLGKSHIATDTPAKNAIAEQKAAKRKKETKSKGMGKKVIRQVLQSDSEDEEDMVLNDETDDEGGWVESLETIITEDLLKKSIERLPNE</sequence>
<evidence type="ECO:0000313" key="3">
    <source>
        <dbReference type="Proteomes" id="UP000814243"/>
    </source>
</evidence>
<accession>A0A922S989</accession>
<dbReference type="EMBL" id="JACEFF010000907">
    <property type="protein sequence ID" value="KAH9628548.1"/>
    <property type="molecule type" value="Genomic_DNA"/>
</dbReference>
<feature type="compositionally biased region" description="Basic residues" evidence="1">
    <location>
        <begin position="198"/>
        <end position="214"/>
    </location>
</feature>
<gene>
    <name evidence="2" type="ORF">HF086_001155</name>
</gene>
<feature type="region of interest" description="Disordered" evidence="1">
    <location>
        <begin position="192"/>
        <end position="236"/>
    </location>
</feature>